<dbReference type="RefSeq" id="WP_189880106.1">
    <property type="nucleotide sequence ID" value="NZ_BMWA01000038.1"/>
</dbReference>
<dbReference type="EMBL" id="JBHSYM010000006">
    <property type="protein sequence ID" value="MFC7010848.1"/>
    <property type="molecule type" value="Genomic_DNA"/>
</dbReference>
<protein>
    <submittedName>
        <fullName evidence="2">CaiB/BaiF CoA transferase family protein</fullName>
    </submittedName>
</protein>
<dbReference type="InterPro" id="IPR023606">
    <property type="entry name" value="CoA-Trfase_III_dom_1_sf"/>
</dbReference>
<sequence length="374" mass="39611">MSGPLAGIRVVALAGMGPVPFTGMLLADMGAHVVRVTRPANRSARALSQTDGLHEEHDLANRGVDTVAVDLKDPDGVETVLRLVGAADVFIEGYRPGVTERLGLGPDVVTSRNAAVVYARLTGYGQSGPLAKVAGHDINYVAQSGALHAMARQGEAPRPPINLLGDYAGGGTMAAYGIVCALLEARTSGRGQVLDAAMLDGVAVLTAKLQGLRAAGVYSDDPGTNFLDSGAPFYDTYRCADGRHIAVGALEPDFYREFTSRLGVDVSDWPEQNDRSGWPKLRELIASAFASRTQAEWAEIYAGTDACVTPVLSFDEAADDPHNAQRQVFQRVGGVLHPSPAPRFSRTPGRTPATPSSEHVDVRRLIELWNAGST</sequence>
<comment type="caution">
    <text evidence="2">The sequence shown here is derived from an EMBL/GenBank/DDBJ whole genome shotgun (WGS) entry which is preliminary data.</text>
</comment>
<reference evidence="3" key="1">
    <citation type="journal article" date="2019" name="Int. J. Syst. Evol. Microbiol.">
        <title>The Global Catalogue of Microorganisms (GCM) 10K type strain sequencing project: providing services to taxonomists for standard genome sequencing and annotation.</title>
        <authorList>
            <consortium name="The Broad Institute Genomics Platform"/>
            <consortium name="The Broad Institute Genome Sequencing Center for Infectious Disease"/>
            <person name="Wu L."/>
            <person name="Ma J."/>
        </authorList>
    </citation>
    <scope>NUCLEOTIDE SEQUENCE [LARGE SCALE GENOMIC DNA]</scope>
    <source>
        <strain evidence="3">JCM 4855</strain>
    </source>
</reference>
<organism evidence="2 3">
    <name type="scientific">Streptomyces viridiviolaceus</name>
    <dbReference type="NCBI Taxonomy" id="68282"/>
    <lineage>
        <taxon>Bacteria</taxon>
        <taxon>Bacillati</taxon>
        <taxon>Actinomycetota</taxon>
        <taxon>Actinomycetes</taxon>
        <taxon>Kitasatosporales</taxon>
        <taxon>Streptomycetaceae</taxon>
        <taxon>Streptomyces</taxon>
    </lineage>
</organism>
<dbReference type="Gene3D" id="3.30.1540.10">
    <property type="entry name" value="formyl-coa transferase, domain 3"/>
    <property type="match status" value="1"/>
</dbReference>
<gene>
    <name evidence="2" type="ORF">ACFQMH_03835</name>
</gene>
<dbReference type="GO" id="GO:0016740">
    <property type="term" value="F:transferase activity"/>
    <property type="evidence" value="ECO:0007669"/>
    <property type="project" value="UniProtKB-KW"/>
</dbReference>
<evidence type="ECO:0000313" key="3">
    <source>
        <dbReference type="Proteomes" id="UP001596409"/>
    </source>
</evidence>
<dbReference type="Proteomes" id="UP001596409">
    <property type="component" value="Unassembled WGS sequence"/>
</dbReference>
<name>A0ABW2DVY0_9ACTN</name>
<dbReference type="SUPFAM" id="SSF89796">
    <property type="entry name" value="CoA-transferase family III (CaiB/BaiF)"/>
    <property type="match status" value="1"/>
</dbReference>
<feature type="region of interest" description="Disordered" evidence="1">
    <location>
        <begin position="338"/>
        <end position="359"/>
    </location>
</feature>
<evidence type="ECO:0000256" key="1">
    <source>
        <dbReference type="SAM" id="MobiDB-lite"/>
    </source>
</evidence>
<dbReference type="Pfam" id="PF02515">
    <property type="entry name" value="CoA_transf_3"/>
    <property type="match status" value="1"/>
</dbReference>
<keyword evidence="3" id="KW-1185">Reference proteome</keyword>
<dbReference type="PANTHER" id="PTHR48228:SF5">
    <property type="entry name" value="ALPHA-METHYLACYL-COA RACEMASE"/>
    <property type="match status" value="1"/>
</dbReference>
<evidence type="ECO:0000313" key="2">
    <source>
        <dbReference type="EMBL" id="MFC7010848.1"/>
    </source>
</evidence>
<keyword evidence="2" id="KW-0808">Transferase</keyword>
<dbReference type="Gene3D" id="3.40.50.10540">
    <property type="entry name" value="Crotonobetainyl-coa:carnitine coa-transferase, domain 1"/>
    <property type="match status" value="1"/>
</dbReference>
<proteinExistence type="predicted"/>
<accession>A0ABW2DVY0</accession>
<dbReference type="InterPro" id="IPR044855">
    <property type="entry name" value="CoA-Trfase_III_dom3_sf"/>
</dbReference>
<dbReference type="PANTHER" id="PTHR48228">
    <property type="entry name" value="SUCCINYL-COA--D-CITRAMALATE COA-TRANSFERASE"/>
    <property type="match status" value="1"/>
</dbReference>
<dbReference type="Gene3D" id="3.30.60.110">
    <property type="match status" value="1"/>
</dbReference>
<dbReference type="InterPro" id="IPR050509">
    <property type="entry name" value="CoA-transferase_III"/>
</dbReference>
<dbReference type="InterPro" id="IPR003673">
    <property type="entry name" value="CoA-Trfase_fam_III"/>
</dbReference>